<dbReference type="PANTHER" id="PTHR31087">
    <property type="match status" value="1"/>
</dbReference>
<evidence type="ECO:0000256" key="1">
    <source>
        <dbReference type="ARBA" id="ARBA00005437"/>
    </source>
</evidence>
<protein>
    <recommendedName>
        <fullName evidence="4">Tubby C-terminal-like domain-containing protein</fullName>
    </recommendedName>
</protein>
<organism evidence="2 3">
    <name type="scientific">Orchesella dallaii</name>
    <dbReference type="NCBI Taxonomy" id="48710"/>
    <lineage>
        <taxon>Eukaryota</taxon>
        <taxon>Metazoa</taxon>
        <taxon>Ecdysozoa</taxon>
        <taxon>Arthropoda</taxon>
        <taxon>Hexapoda</taxon>
        <taxon>Collembola</taxon>
        <taxon>Entomobryomorpha</taxon>
        <taxon>Entomobryoidea</taxon>
        <taxon>Orchesellidae</taxon>
        <taxon>Orchesellinae</taxon>
        <taxon>Orchesella</taxon>
    </lineage>
</organism>
<reference evidence="2 3" key="1">
    <citation type="submission" date="2024-08" db="EMBL/GenBank/DDBJ databases">
        <authorList>
            <person name="Cucini C."/>
            <person name="Frati F."/>
        </authorList>
    </citation>
    <scope>NUCLEOTIDE SEQUENCE [LARGE SCALE GENOMIC DNA]</scope>
</reference>
<gene>
    <name evidence="2" type="ORF">ODALV1_LOCUS26612</name>
</gene>
<dbReference type="InterPro" id="IPR025659">
    <property type="entry name" value="Tubby-like_C"/>
</dbReference>
<dbReference type="Pfam" id="PF04525">
    <property type="entry name" value="LOR"/>
    <property type="match status" value="1"/>
</dbReference>
<dbReference type="Gene3D" id="2.40.160.200">
    <property type="entry name" value="LURP1-related"/>
    <property type="match status" value="1"/>
</dbReference>
<name>A0ABP1RVC7_9HEXA</name>
<dbReference type="PANTHER" id="PTHR31087:SF161">
    <property type="entry name" value="TUBBY C 2 FAMILY PROTEIN"/>
    <property type="match status" value="1"/>
</dbReference>
<accession>A0ABP1RVC7</accession>
<sequence>MSDLNHLDQLPIYDSSEPVCATKPQFFTSEAILLTVHESCSISKLKHKYAIKSESGSWDFHCSGKLLSPFRGTKTLMDKSGIPIFKFWRRFTPMGNTFLIVDWATGRELCKFTTNPGRIINLALRVEFKDVVTERQRLLVLKGEWERKEALVFLGDPDIIHGNAKLIARISKKPGGKSSSSSTLFRNDDYIIEIAPNVDIALMVMLCIVFDTVKDNIQRVWNFPNVPIPATKLK</sequence>
<dbReference type="Proteomes" id="UP001642540">
    <property type="component" value="Unassembled WGS sequence"/>
</dbReference>
<evidence type="ECO:0000313" key="3">
    <source>
        <dbReference type="Proteomes" id="UP001642540"/>
    </source>
</evidence>
<evidence type="ECO:0008006" key="4">
    <source>
        <dbReference type="Google" id="ProtNLM"/>
    </source>
</evidence>
<keyword evidence="3" id="KW-1185">Reference proteome</keyword>
<proteinExistence type="inferred from homology"/>
<evidence type="ECO:0000313" key="2">
    <source>
        <dbReference type="EMBL" id="CAL8136788.1"/>
    </source>
</evidence>
<dbReference type="EMBL" id="CAXLJM020000112">
    <property type="protein sequence ID" value="CAL8136788.1"/>
    <property type="molecule type" value="Genomic_DNA"/>
</dbReference>
<dbReference type="InterPro" id="IPR007612">
    <property type="entry name" value="LOR"/>
</dbReference>
<comment type="caution">
    <text evidence="2">The sequence shown here is derived from an EMBL/GenBank/DDBJ whole genome shotgun (WGS) entry which is preliminary data.</text>
</comment>
<dbReference type="SUPFAM" id="SSF54518">
    <property type="entry name" value="Tubby C-terminal domain-like"/>
    <property type="match status" value="1"/>
</dbReference>
<dbReference type="InterPro" id="IPR038595">
    <property type="entry name" value="LOR_sf"/>
</dbReference>
<comment type="similarity">
    <text evidence="1">Belongs to the LOR family.</text>
</comment>